<protein>
    <recommendedName>
        <fullName evidence="3">DNA repair protein RAD33</fullName>
    </recommendedName>
</protein>
<reference evidence="1 2" key="1">
    <citation type="journal article" date="2011" name="Proc. Natl. Acad. Sci. U.S.A.">
        <title>Evolutionary erosion of yeast sex chromosomes by mating-type switching accidents.</title>
        <authorList>
            <person name="Gordon J.L."/>
            <person name="Armisen D."/>
            <person name="Proux-Wera E."/>
            <person name="Oheigeartaigh S.S."/>
            <person name="Byrne K.P."/>
            <person name="Wolfe K.H."/>
        </authorList>
    </citation>
    <scope>NUCLEOTIDE SEQUENCE [LARGE SCALE GENOMIC DNA]</scope>
    <source>
        <strain evidence="2">ATCC 24235 / CBS 4417 / NBRC 1672 / NRRL Y-8282 / UCD 70-5</strain>
    </source>
</reference>
<evidence type="ECO:0000313" key="2">
    <source>
        <dbReference type="Proteomes" id="UP000005666"/>
    </source>
</evidence>
<dbReference type="GeneID" id="11530934"/>
<accession>G8BSQ7</accession>
<sequence length="174" mass="20220">MAKLSYKQVEKFMNAKIPDEIEDSILETFAKYSIEEDMTVANLKDYFNNLELPEILWSKIPSDEFCIEGTSIIDFDLLMKKTYHILIFMDNEDIIDELWGLFVKQSGRGAQFTNVKLKNHVFGVKDIMKVCNTVAMKQNDRIIEMVSVATSGRRLYITYIDFAYIMGKLGLLRF</sequence>
<name>G8BSQ7_TETPH</name>
<dbReference type="Proteomes" id="UP000005666">
    <property type="component" value="Chromosome 4"/>
</dbReference>
<dbReference type="KEGG" id="tpf:TPHA_0D02410"/>
<dbReference type="RefSeq" id="XP_003685312.1">
    <property type="nucleotide sequence ID" value="XM_003685264.1"/>
</dbReference>
<evidence type="ECO:0008006" key="3">
    <source>
        <dbReference type="Google" id="ProtNLM"/>
    </source>
</evidence>
<dbReference type="STRING" id="1071381.G8BSQ7"/>
<dbReference type="eggNOG" id="ENOG502RZDT">
    <property type="taxonomic scope" value="Eukaryota"/>
</dbReference>
<dbReference type="EMBL" id="HE612859">
    <property type="protein sequence ID" value="CCE62878.1"/>
    <property type="molecule type" value="Genomic_DNA"/>
</dbReference>
<keyword evidence="2" id="KW-1185">Reference proteome</keyword>
<dbReference type="OrthoDB" id="4085867at2759"/>
<evidence type="ECO:0000313" key="1">
    <source>
        <dbReference type="EMBL" id="CCE62878.1"/>
    </source>
</evidence>
<dbReference type="AlphaFoldDB" id="G8BSQ7"/>
<gene>
    <name evidence="1" type="primary">TPHA0D02410</name>
    <name evidence="1" type="ordered locus">TPHA_0D02410</name>
</gene>
<proteinExistence type="predicted"/>
<organism evidence="1 2">
    <name type="scientific">Tetrapisispora phaffii (strain ATCC 24235 / CBS 4417 / NBRC 1672 / NRRL Y-8282 / UCD 70-5)</name>
    <name type="common">Yeast</name>
    <name type="synonym">Fabospora phaffii</name>
    <dbReference type="NCBI Taxonomy" id="1071381"/>
    <lineage>
        <taxon>Eukaryota</taxon>
        <taxon>Fungi</taxon>
        <taxon>Dikarya</taxon>
        <taxon>Ascomycota</taxon>
        <taxon>Saccharomycotina</taxon>
        <taxon>Saccharomycetes</taxon>
        <taxon>Saccharomycetales</taxon>
        <taxon>Saccharomycetaceae</taxon>
        <taxon>Tetrapisispora</taxon>
    </lineage>
</organism>
<dbReference type="OMA" id="EMISCAT"/>
<dbReference type="HOGENOM" id="CLU_117800_1_0_1"/>
<dbReference type="GO" id="GO:0006289">
    <property type="term" value="P:nucleotide-excision repair"/>
    <property type="evidence" value="ECO:0007669"/>
    <property type="project" value="EnsemblFungi"/>
</dbReference>